<dbReference type="Proteomes" id="UP000278031">
    <property type="component" value="Unassembled WGS sequence"/>
</dbReference>
<accession>A0A497JK20</accession>
<proteinExistence type="predicted"/>
<sequence>MSLTTKATALTKLLGRKCSVKLQSGHDFVDKLIAIETEKEGAFLIFEKAPVRYNLKEISSIEEYTEE</sequence>
<reference evidence="1 2" key="1">
    <citation type="submission" date="2018-06" db="EMBL/GenBank/DDBJ databases">
        <title>Extensive metabolic versatility and redundancy in microbially diverse, dynamic hydrothermal sediments.</title>
        <authorList>
            <person name="Dombrowski N."/>
            <person name="Teske A."/>
            <person name="Baker B.J."/>
        </authorList>
    </citation>
    <scope>NUCLEOTIDE SEQUENCE [LARGE SCALE GENOMIC DNA]</scope>
    <source>
        <strain evidence="1">B51_G17</strain>
    </source>
</reference>
<gene>
    <name evidence="1" type="ORF">DRO04_01995</name>
</gene>
<evidence type="ECO:0000313" key="1">
    <source>
        <dbReference type="EMBL" id="RLG70329.1"/>
    </source>
</evidence>
<dbReference type="AlphaFoldDB" id="A0A497JK20"/>
<comment type="caution">
    <text evidence="1">The sequence shown here is derived from an EMBL/GenBank/DDBJ whole genome shotgun (WGS) entry which is preliminary data.</text>
</comment>
<evidence type="ECO:0000313" key="2">
    <source>
        <dbReference type="Proteomes" id="UP000278031"/>
    </source>
</evidence>
<organism evidence="1 2">
    <name type="scientific">Candidatus Iainarchaeum sp</name>
    <dbReference type="NCBI Taxonomy" id="3101447"/>
    <lineage>
        <taxon>Archaea</taxon>
        <taxon>Candidatus Iainarchaeota</taxon>
        <taxon>Candidatus Iainarchaeia</taxon>
        <taxon>Candidatus Iainarchaeales</taxon>
        <taxon>Candidatus Iainarchaeaceae</taxon>
        <taxon>Candidatus Iainarchaeum</taxon>
    </lineage>
</organism>
<protein>
    <submittedName>
        <fullName evidence="1">Uncharacterized protein</fullName>
    </submittedName>
</protein>
<name>A0A497JK20_9ARCH</name>
<dbReference type="EMBL" id="QMWP01000067">
    <property type="protein sequence ID" value="RLG70329.1"/>
    <property type="molecule type" value="Genomic_DNA"/>
</dbReference>